<accession>A0A8X6XF71</accession>
<keyword evidence="3" id="KW-1185">Reference proteome</keyword>
<proteinExistence type="predicted"/>
<protein>
    <submittedName>
        <fullName evidence="2">Uncharacterized protein</fullName>
    </submittedName>
</protein>
<dbReference type="EMBL" id="BMAV01008197">
    <property type="protein sequence ID" value="GFY51567.1"/>
    <property type="molecule type" value="Genomic_DNA"/>
</dbReference>
<name>A0A8X6XF71_9ARAC</name>
<sequence>MASGAIPQISGRGMNKDAHTRSPSLKNLILLLGARSANQNQIKTRQKESSSMEQFSNRTPVNDNTVLTGPLAAEEDTPLLYIKIYNIEE</sequence>
<feature type="compositionally biased region" description="Polar residues" evidence="1">
    <location>
        <begin position="51"/>
        <end position="64"/>
    </location>
</feature>
<dbReference type="AlphaFoldDB" id="A0A8X6XF71"/>
<organism evidence="2 3">
    <name type="scientific">Trichonephila inaurata madagascariensis</name>
    <dbReference type="NCBI Taxonomy" id="2747483"/>
    <lineage>
        <taxon>Eukaryota</taxon>
        <taxon>Metazoa</taxon>
        <taxon>Ecdysozoa</taxon>
        <taxon>Arthropoda</taxon>
        <taxon>Chelicerata</taxon>
        <taxon>Arachnida</taxon>
        <taxon>Araneae</taxon>
        <taxon>Araneomorphae</taxon>
        <taxon>Entelegynae</taxon>
        <taxon>Araneoidea</taxon>
        <taxon>Nephilidae</taxon>
        <taxon>Trichonephila</taxon>
        <taxon>Trichonephila inaurata</taxon>
    </lineage>
</organism>
<feature type="region of interest" description="Disordered" evidence="1">
    <location>
        <begin position="40"/>
        <end position="64"/>
    </location>
</feature>
<dbReference type="Proteomes" id="UP000886998">
    <property type="component" value="Unassembled WGS sequence"/>
</dbReference>
<evidence type="ECO:0000256" key="1">
    <source>
        <dbReference type="SAM" id="MobiDB-lite"/>
    </source>
</evidence>
<evidence type="ECO:0000313" key="3">
    <source>
        <dbReference type="Proteomes" id="UP000886998"/>
    </source>
</evidence>
<feature type="region of interest" description="Disordered" evidence="1">
    <location>
        <begin position="1"/>
        <end position="20"/>
    </location>
</feature>
<dbReference type="OrthoDB" id="10490232at2759"/>
<evidence type="ECO:0000313" key="2">
    <source>
        <dbReference type="EMBL" id="GFY51567.1"/>
    </source>
</evidence>
<gene>
    <name evidence="2" type="ORF">TNIN_146901</name>
</gene>
<comment type="caution">
    <text evidence="2">The sequence shown here is derived from an EMBL/GenBank/DDBJ whole genome shotgun (WGS) entry which is preliminary data.</text>
</comment>
<reference evidence="2" key="1">
    <citation type="submission" date="2020-08" db="EMBL/GenBank/DDBJ databases">
        <title>Multicomponent nature underlies the extraordinary mechanical properties of spider dragline silk.</title>
        <authorList>
            <person name="Kono N."/>
            <person name="Nakamura H."/>
            <person name="Mori M."/>
            <person name="Yoshida Y."/>
            <person name="Ohtoshi R."/>
            <person name="Malay A.D."/>
            <person name="Moran D.A.P."/>
            <person name="Tomita M."/>
            <person name="Numata K."/>
            <person name="Arakawa K."/>
        </authorList>
    </citation>
    <scope>NUCLEOTIDE SEQUENCE</scope>
</reference>